<comment type="caution">
    <text evidence="12">The sequence shown here is derived from an EMBL/GenBank/DDBJ whole genome shotgun (WGS) entry which is preliminary data.</text>
</comment>
<comment type="subcellular location">
    <subcellularLocation>
        <location evidence="1">Cytoplasm</location>
    </subcellularLocation>
</comment>
<evidence type="ECO:0000313" key="19">
    <source>
        <dbReference type="EMBL" id="PJC01183.1"/>
    </source>
</evidence>
<dbReference type="Pfam" id="PF00448">
    <property type="entry name" value="SRP54"/>
    <property type="match status" value="1"/>
</dbReference>
<keyword evidence="5" id="KW-0378">Hydrolase</keyword>
<evidence type="ECO:0000313" key="12">
    <source>
        <dbReference type="EMBL" id="PIN66563.1"/>
    </source>
</evidence>
<dbReference type="Pfam" id="PF02881">
    <property type="entry name" value="SRP54_N"/>
    <property type="match status" value="1"/>
</dbReference>
<dbReference type="Proteomes" id="UP000228888">
    <property type="component" value="Unassembled WGS sequence"/>
</dbReference>
<dbReference type="EC" id="3.6.5.4" evidence="10"/>
<dbReference type="InterPro" id="IPR000897">
    <property type="entry name" value="SRP54_GTPase_dom"/>
</dbReference>
<dbReference type="GO" id="GO:0005525">
    <property type="term" value="F:GTP binding"/>
    <property type="evidence" value="ECO:0007669"/>
    <property type="project" value="UniProtKB-KW"/>
</dbReference>
<dbReference type="Gene3D" id="1.20.120.140">
    <property type="entry name" value="Signal recognition particle SRP54, nucleotide-binding domain"/>
    <property type="match status" value="1"/>
</dbReference>
<dbReference type="InterPro" id="IPR036225">
    <property type="entry name" value="SRP/SRP_N"/>
</dbReference>
<evidence type="ECO:0000313" key="21">
    <source>
        <dbReference type="Proteomes" id="UP000228989"/>
    </source>
</evidence>
<dbReference type="SUPFAM" id="SSF47364">
    <property type="entry name" value="Domain of the SRP/SRP receptor G-proteins"/>
    <property type="match status" value="1"/>
</dbReference>
<evidence type="ECO:0000256" key="3">
    <source>
        <dbReference type="ARBA" id="ARBA00022490"/>
    </source>
</evidence>
<evidence type="ECO:0000259" key="11">
    <source>
        <dbReference type="PROSITE" id="PS00300"/>
    </source>
</evidence>
<evidence type="ECO:0000313" key="13">
    <source>
        <dbReference type="EMBL" id="PIV13615.1"/>
    </source>
</evidence>
<reference evidence="12 22" key="2">
    <citation type="submission" date="2017-09" db="EMBL/GenBank/DDBJ databases">
        <title>Depth-based differentiation of microbial function through sediment-hosted aquifers and enrichment of novel symbionts in the deep terrestrial subsurface.</title>
        <authorList>
            <person name="Probst A.J."/>
            <person name="Ladd B."/>
            <person name="Jarett J.K."/>
            <person name="Geller-Mcgrath D.E."/>
            <person name="Sieber C.M."/>
            <person name="Emerson J.B."/>
            <person name="Anantharaman K."/>
            <person name="Thomas B.C."/>
            <person name="Malmstrom R."/>
            <person name="Stieglmeier M."/>
            <person name="Klingl A."/>
            <person name="Woyke T."/>
            <person name="Ryan C.M."/>
            <person name="Banfield J.F."/>
        </authorList>
    </citation>
    <scope>NUCLEOTIDE SEQUENCE [LARGE SCALE GENOMIC DNA]</scope>
    <source>
        <strain evidence="14">CG02_land_8_20_14_3_00_31_209</strain>
        <strain evidence="13">CG03_land_8_20_14_0_80_31_114</strain>
        <strain evidence="15">CG17_big_fil_post_rev_8_21_14_2_50_31_73</strain>
        <strain evidence="12">CG18_big_fil_WC_8_21_14_2_50_31_19</strain>
        <strain evidence="17">CG_4_10_14_0_8_um_filter_31_133</strain>
        <strain evidence="16">CG_4_8_14_3_um_filter</strain>
        <strain evidence="19">CG_4_9_14_0_8_um_filter_31_21</strain>
        <strain evidence="18">CG_4_9_14_3_um_filter_31_125</strain>
    </source>
</reference>
<proteinExistence type="inferred from homology"/>
<dbReference type="SMART" id="SM00382">
    <property type="entry name" value="AAA"/>
    <property type="match status" value="1"/>
</dbReference>
<dbReference type="InterPro" id="IPR022941">
    <property type="entry name" value="SRP54"/>
</dbReference>
<evidence type="ECO:0000256" key="7">
    <source>
        <dbReference type="ARBA" id="ARBA00023134"/>
    </source>
</evidence>
<dbReference type="EMBL" id="PFSX01000054">
    <property type="protein sequence ID" value="PJC01183.1"/>
    <property type="molecule type" value="Genomic_DNA"/>
</dbReference>
<accession>A0A2H9QSF7</accession>
<dbReference type="PANTHER" id="PTHR11564">
    <property type="entry name" value="SIGNAL RECOGNITION PARTICLE 54K PROTEIN SRP54"/>
    <property type="match status" value="1"/>
</dbReference>
<accession>A0A2H9RCN4</accession>
<dbReference type="SUPFAM" id="SSF52540">
    <property type="entry name" value="P-loop containing nucleoside triphosphate hydrolases"/>
    <property type="match status" value="1"/>
</dbReference>
<accession>A0A2G9LJ42</accession>
<comment type="similarity">
    <text evidence="2">Belongs to the GTP-binding SRP family. SRP54 subfamily.</text>
</comment>
<reference evidence="20 21" key="1">
    <citation type="submission" date="2017-09" db="EMBL/GenBank/DDBJ databases">
        <title>Depth-based differentiation of microbial function through sediment-hosted aquifers and enrichment of novel symbionts in the deep terrestrial subsurface.</title>
        <authorList>
            <person name="Probst A.J."/>
            <person name="Ladd B."/>
            <person name="Jarett J.K."/>
            <person name="Geller-Mcgrath D.E."/>
            <person name="Sieber C.M.K."/>
            <person name="Emerson J.B."/>
            <person name="Anantharaman K."/>
            <person name="Thomas B.C."/>
            <person name="Malmstrom R."/>
            <person name="Stieglmeier M."/>
            <person name="Klingl A."/>
            <person name="Woyke T."/>
            <person name="Ryan C.M."/>
            <person name="Banfield J.F."/>
        </authorList>
    </citation>
    <scope>NUCLEOTIDE SEQUENCE [LARGE SCALE GENOMIC DNA]</scope>
</reference>
<evidence type="ECO:0000256" key="8">
    <source>
        <dbReference type="ARBA" id="ARBA00023135"/>
    </source>
</evidence>
<evidence type="ECO:0000256" key="10">
    <source>
        <dbReference type="ARBA" id="ARBA00035672"/>
    </source>
</evidence>
<dbReference type="Proteomes" id="UP000230477">
    <property type="component" value="Unassembled WGS sequence"/>
</dbReference>
<evidence type="ECO:0000313" key="22">
    <source>
        <dbReference type="Proteomes" id="UP000229789"/>
    </source>
</evidence>
<evidence type="ECO:0000313" key="14">
    <source>
        <dbReference type="EMBL" id="PIV46546.1"/>
    </source>
</evidence>
<evidence type="ECO:0000256" key="2">
    <source>
        <dbReference type="ARBA" id="ARBA00005450"/>
    </source>
</evidence>
<evidence type="ECO:0000256" key="1">
    <source>
        <dbReference type="ARBA" id="ARBA00004496"/>
    </source>
</evidence>
<dbReference type="Proteomes" id="UP000228874">
    <property type="component" value="Unassembled WGS sequence"/>
</dbReference>
<dbReference type="Gene3D" id="1.10.260.30">
    <property type="entry name" value="Signal recognition particle, SRP54 subunit, M-domain"/>
    <property type="match status" value="1"/>
</dbReference>
<keyword evidence="8" id="KW-0733">Signal recognition particle</keyword>
<evidence type="ECO:0000256" key="9">
    <source>
        <dbReference type="ARBA" id="ARBA00023274"/>
    </source>
</evidence>
<protein>
    <recommendedName>
        <fullName evidence="10">signal-recognition-particle GTPase</fullName>
        <ecNumber evidence="10">3.6.5.4</ecNumber>
    </recommendedName>
</protein>
<dbReference type="Proteomes" id="UP000230713">
    <property type="component" value="Unassembled WGS sequence"/>
</dbReference>
<dbReference type="Proteomes" id="UP000231232">
    <property type="component" value="Unassembled WGS sequence"/>
</dbReference>
<dbReference type="EMBL" id="PETW01000011">
    <property type="protein sequence ID" value="PIV46546.1"/>
    <property type="molecule type" value="Genomic_DNA"/>
</dbReference>
<name>A0A2G9LJ42_HUBC1</name>
<dbReference type="AlphaFoldDB" id="A0A2G9LJ42"/>
<evidence type="ECO:0000256" key="5">
    <source>
        <dbReference type="ARBA" id="ARBA00022801"/>
    </source>
</evidence>
<accession>A0A2H9P9U9</accession>
<dbReference type="Proteomes" id="UP000229789">
    <property type="component" value="Unassembled WGS sequence"/>
</dbReference>
<dbReference type="InterPro" id="IPR004125">
    <property type="entry name" value="Signal_recog_particle_SRP54_M"/>
</dbReference>
<dbReference type="SMART" id="SM00962">
    <property type="entry name" value="SRP54"/>
    <property type="match status" value="1"/>
</dbReference>
<accession>A0A2H9M8B5</accession>
<evidence type="ECO:0000313" key="18">
    <source>
        <dbReference type="EMBL" id="PJB04107.1"/>
    </source>
</evidence>
<evidence type="ECO:0000313" key="17">
    <source>
        <dbReference type="EMBL" id="PIY99724.1"/>
    </source>
</evidence>
<evidence type="ECO:0000313" key="20">
    <source>
        <dbReference type="Proteomes" id="UP000228888"/>
    </source>
</evidence>
<dbReference type="PANTHER" id="PTHR11564:SF5">
    <property type="entry name" value="SIGNAL RECOGNITION PARTICLE SUBUNIT SRP54"/>
    <property type="match status" value="1"/>
</dbReference>
<accession>A0A2H9M1V5</accession>
<keyword evidence="4" id="KW-0547">Nucleotide-binding</keyword>
<dbReference type="GO" id="GO:0006614">
    <property type="term" value="P:SRP-dependent cotranslational protein targeting to membrane"/>
    <property type="evidence" value="ECO:0007669"/>
    <property type="project" value="InterPro"/>
</dbReference>
<evidence type="ECO:0000256" key="4">
    <source>
        <dbReference type="ARBA" id="ARBA00022741"/>
    </source>
</evidence>
<dbReference type="EMBL" id="PFUW01000018">
    <property type="protein sequence ID" value="PJB04107.1"/>
    <property type="molecule type" value="Genomic_DNA"/>
</dbReference>
<dbReference type="SUPFAM" id="SSF47446">
    <property type="entry name" value="Signal peptide-binding domain"/>
    <property type="match status" value="1"/>
</dbReference>
<evidence type="ECO:0000313" key="15">
    <source>
        <dbReference type="EMBL" id="PIV89552.1"/>
    </source>
</evidence>
<feature type="domain" description="SRP54-type proteins GTP-binding" evidence="11">
    <location>
        <begin position="267"/>
        <end position="280"/>
    </location>
</feature>
<dbReference type="InterPro" id="IPR003593">
    <property type="entry name" value="AAA+_ATPase"/>
</dbReference>
<dbReference type="GO" id="GO:0048500">
    <property type="term" value="C:signal recognition particle"/>
    <property type="evidence" value="ECO:0007669"/>
    <property type="project" value="InterPro"/>
</dbReference>
<accession>A0A2H9N3K2</accession>
<dbReference type="EMBL" id="PFMG01000049">
    <property type="protein sequence ID" value="PIY99724.1"/>
    <property type="molecule type" value="Genomic_DNA"/>
</dbReference>
<dbReference type="EMBL" id="PEUT01000049">
    <property type="protein sequence ID" value="PIV13615.1"/>
    <property type="molecule type" value="Genomic_DNA"/>
</dbReference>
<keyword evidence="9" id="KW-0687">Ribonucleoprotein</keyword>
<keyword evidence="7" id="KW-0342">GTP-binding</keyword>
<dbReference type="SMART" id="SM00963">
    <property type="entry name" value="SRP54_N"/>
    <property type="match status" value="1"/>
</dbReference>
<evidence type="ECO:0000313" key="16">
    <source>
        <dbReference type="EMBL" id="PIX27992.1"/>
    </source>
</evidence>
<dbReference type="Pfam" id="PF02978">
    <property type="entry name" value="SRP_SPB"/>
    <property type="match status" value="1"/>
</dbReference>
<dbReference type="Gene3D" id="3.40.50.300">
    <property type="entry name" value="P-loop containing nucleotide triphosphate hydrolases"/>
    <property type="match status" value="1"/>
</dbReference>
<gene>
    <name evidence="19" type="ORF">CO072_02120</name>
    <name evidence="18" type="ORF">CO124_01200</name>
    <name evidence="14" type="ORF">COS22_00670</name>
    <name evidence="13" type="ORF">COS45_02020</name>
    <name evidence="15" type="ORF">COW47_02340</name>
    <name evidence="12" type="ORF">COW69_01530</name>
    <name evidence="17" type="ORF">COY63_01985</name>
    <name evidence="16" type="ORF">COZ66_01870</name>
</gene>
<dbReference type="Proteomes" id="UP000231449">
    <property type="component" value="Unassembled WGS sequence"/>
</dbReference>
<accession>A0A2H9MMD8</accession>
<dbReference type="InterPro" id="IPR042101">
    <property type="entry name" value="SRP54_N_sf"/>
</dbReference>
<dbReference type="PROSITE" id="PS00300">
    <property type="entry name" value="SRP54"/>
    <property type="match status" value="1"/>
</dbReference>
<organism evidence="12 22">
    <name type="scientific">Huberarchaeum crystalense</name>
    <dbReference type="NCBI Taxonomy" id="2014257"/>
    <lineage>
        <taxon>Archaea</taxon>
        <taxon>Candidatus Huberarchaeota</taxon>
        <taxon>Candidatus Huberarchaeia</taxon>
        <taxon>Candidatus Huberarchaeales</taxon>
        <taxon>Candidatus Huberarchaeaceae</taxon>
        <taxon>Candidatus Huberarchaeum</taxon>
    </lineage>
</organism>
<dbReference type="InterPro" id="IPR036891">
    <property type="entry name" value="Signal_recog_part_SRP54_M_sf"/>
</dbReference>
<evidence type="ECO:0000256" key="6">
    <source>
        <dbReference type="ARBA" id="ARBA00022884"/>
    </source>
</evidence>
<dbReference type="GO" id="GO:0003924">
    <property type="term" value="F:GTPase activity"/>
    <property type="evidence" value="ECO:0007669"/>
    <property type="project" value="InterPro"/>
</dbReference>
<sequence>MLDNLSKSLCKIIENISGKNQLNKQEVEKVILELQRALIRADVDVELVFQLSEKIKSTVLKENAISTASDHLITTLYKELAKICGAETKFELKKGKPISILLCGLFGNGKTTTAGKLALYFKRKGKRAALFGLDTTRPGAMDQIEQIGQQIEVPVFIDKKSKDIKQVVEKWKSEINTYKNNFDVLIFDTAGRSMLDKGLVEEIKYITKEIRPDYRFLVLGADIGQSAKKQAELFKNAVGINGVILTKMDSSAKGGGAITASAMTGAPVYFIGTGEKMEQFEQFNSQRFVSELLGYGDIQTLMEKIEDLKKSKELEDTNISDISQFDLNTFYSQMNSMKKLGPLKSIISKLPLFSQKIPDDMLEVGEEKLKKYKFVIDSCTKDERKNPEIINLSRIKRIAQGSGVPEREVAEFFKQFKLMKTMLGEAQDGKMPKKYKNMMRAMEQQFE</sequence>
<dbReference type="InterPro" id="IPR027417">
    <property type="entry name" value="P-loop_NTPase"/>
</dbReference>
<dbReference type="Proteomes" id="UP000228989">
    <property type="component" value="Unassembled WGS sequence"/>
</dbReference>
<dbReference type="GO" id="GO:0008312">
    <property type="term" value="F:7S RNA binding"/>
    <property type="evidence" value="ECO:0007669"/>
    <property type="project" value="InterPro"/>
</dbReference>
<dbReference type="EMBL" id="PCUF01000017">
    <property type="protein sequence ID" value="PIN66563.1"/>
    <property type="molecule type" value="Genomic_DNA"/>
</dbReference>
<keyword evidence="6" id="KW-0694">RNA-binding</keyword>
<dbReference type="InterPro" id="IPR013822">
    <property type="entry name" value="Signal_recog_particl_SRP54_hlx"/>
</dbReference>
<dbReference type="EMBL" id="PFFF01000046">
    <property type="protein sequence ID" value="PIV89552.1"/>
    <property type="molecule type" value="Genomic_DNA"/>
</dbReference>
<keyword evidence="3" id="KW-0963">Cytoplasm</keyword>
<dbReference type="EMBL" id="PFIH01000047">
    <property type="protein sequence ID" value="PIX27992.1"/>
    <property type="molecule type" value="Genomic_DNA"/>
</dbReference>